<keyword evidence="5 9" id="KW-0472">Membrane</keyword>
<evidence type="ECO:0000256" key="4">
    <source>
        <dbReference type="ARBA" id="ARBA00023040"/>
    </source>
</evidence>
<feature type="non-terminal residue" evidence="11">
    <location>
        <position position="1"/>
    </location>
</feature>
<dbReference type="Gene3D" id="1.20.1070.10">
    <property type="entry name" value="Rhodopsin 7-helix transmembrane proteins"/>
    <property type="match status" value="1"/>
</dbReference>
<comment type="similarity">
    <text evidence="8">Belongs to the G-protein coupled receptor 1 family.</text>
</comment>
<dbReference type="InterPro" id="IPR017452">
    <property type="entry name" value="GPCR_Rhodpsn_7TM"/>
</dbReference>
<gene>
    <name evidence="11" type="ORF">Bpfe_023898</name>
</gene>
<dbReference type="PROSITE" id="PS50262">
    <property type="entry name" value="G_PROTEIN_RECEP_F1_2"/>
    <property type="match status" value="1"/>
</dbReference>
<evidence type="ECO:0000313" key="12">
    <source>
        <dbReference type="Proteomes" id="UP001233172"/>
    </source>
</evidence>
<evidence type="ECO:0000256" key="6">
    <source>
        <dbReference type="ARBA" id="ARBA00023170"/>
    </source>
</evidence>
<evidence type="ECO:0000256" key="2">
    <source>
        <dbReference type="ARBA" id="ARBA00022692"/>
    </source>
</evidence>
<organism evidence="11 12">
    <name type="scientific">Biomphalaria pfeifferi</name>
    <name type="common">Bloodfluke planorb</name>
    <name type="synonym">Freshwater snail</name>
    <dbReference type="NCBI Taxonomy" id="112525"/>
    <lineage>
        <taxon>Eukaryota</taxon>
        <taxon>Metazoa</taxon>
        <taxon>Spiralia</taxon>
        <taxon>Lophotrochozoa</taxon>
        <taxon>Mollusca</taxon>
        <taxon>Gastropoda</taxon>
        <taxon>Heterobranchia</taxon>
        <taxon>Euthyneura</taxon>
        <taxon>Panpulmonata</taxon>
        <taxon>Hygrophila</taxon>
        <taxon>Lymnaeoidea</taxon>
        <taxon>Planorbidae</taxon>
        <taxon>Biomphalaria</taxon>
    </lineage>
</organism>
<dbReference type="InterPro" id="IPR000276">
    <property type="entry name" value="GPCR_Rhodpsn"/>
</dbReference>
<proteinExistence type="inferred from homology"/>
<keyword evidence="12" id="KW-1185">Reference proteome</keyword>
<dbReference type="AlphaFoldDB" id="A0AAD8B275"/>
<protein>
    <submittedName>
        <fullName evidence="11">Pyrokinin-1 receptor</fullName>
    </submittedName>
</protein>
<keyword evidence="7 8" id="KW-0807">Transducer</keyword>
<evidence type="ECO:0000256" key="7">
    <source>
        <dbReference type="ARBA" id="ARBA00023224"/>
    </source>
</evidence>
<feature type="transmembrane region" description="Helical" evidence="9">
    <location>
        <begin position="6"/>
        <end position="25"/>
    </location>
</feature>
<evidence type="ECO:0000256" key="1">
    <source>
        <dbReference type="ARBA" id="ARBA00004141"/>
    </source>
</evidence>
<reference evidence="11" key="2">
    <citation type="submission" date="2023-04" db="EMBL/GenBank/DDBJ databases">
        <authorList>
            <person name="Bu L."/>
            <person name="Lu L."/>
            <person name="Laidemitt M.R."/>
            <person name="Zhang S.M."/>
            <person name="Mutuku M."/>
            <person name="Mkoji G."/>
            <person name="Steinauer M."/>
            <person name="Loker E.S."/>
        </authorList>
    </citation>
    <scope>NUCLEOTIDE SEQUENCE</scope>
    <source>
        <strain evidence="11">KasaAsao</strain>
        <tissue evidence="11">Whole Snail</tissue>
    </source>
</reference>
<keyword evidence="2 8" id="KW-0812">Transmembrane</keyword>
<dbReference type="SUPFAM" id="SSF81321">
    <property type="entry name" value="Family A G protein-coupled receptor-like"/>
    <property type="match status" value="1"/>
</dbReference>
<evidence type="ECO:0000256" key="3">
    <source>
        <dbReference type="ARBA" id="ARBA00022989"/>
    </source>
</evidence>
<dbReference type="EMBL" id="JASAOG010000162">
    <property type="protein sequence ID" value="KAK0046621.1"/>
    <property type="molecule type" value="Genomic_DNA"/>
</dbReference>
<evidence type="ECO:0000259" key="10">
    <source>
        <dbReference type="PROSITE" id="PS50262"/>
    </source>
</evidence>
<comment type="subcellular location">
    <subcellularLocation>
        <location evidence="1">Membrane</location>
        <topology evidence="1">Multi-pass membrane protein</topology>
    </subcellularLocation>
</comment>
<dbReference type="Pfam" id="PF00001">
    <property type="entry name" value="7tm_1"/>
    <property type="match status" value="1"/>
</dbReference>
<dbReference type="GO" id="GO:0008188">
    <property type="term" value="F:neuropeptide receptor activity"/>
    <property type="evidence" value="ECO:0007669"/>
    <property type="project" value="TreeGrafter"/>
</dbReference>
<name>A0AAD8B275_BIOPF</name>
<dbReference type="PANTHER" id="PTHR24243:SF208">
    <property type="entry name" value="PYROKININ-1 RECEPTOR"/>
    <property type="match status" value="1"/>
</dbReference>
<comment type="caution">
    <text evidence="11">The sequence shown here is derived from an EMBL/GenBank/DDBJ whole genome shotgun (WGS) entry which is preliminary data.</text>
</comment>
<feature type="non-terminal residue" evidence="11">
    <location>
        <position position="83"/>
    </location>
</feature>
<accession>A0AAD8B275</accession>
<keyword evidence="4 8" id="KW-0297">G-protein coupled receptor</keyword>
<dbReference type="Proteomes" id="UP001233172">
    <property type="component" value="Unassembled WGS sequence"/>
</dbReference>
<dbReference type="PROSITE" id="PS00237">
    <property type="entry name" value="G_PROTEIN_RECEP_F1_1"/>
    <property type="match status" value="1"/>
</dbReference>
<feature type="domain" description="G-protein coupled receptors family 1 profile" evidence="10">
    <location>
        <begin position="1"/>
        <end position="83"/>
    </location>
</feature>
<dbReference type="GO" id="GO:0005886">
    <property type="term" value="C:plasma membrane"/>
    <property type="evidence" value="ECO:0007669"/>
    <property type="project" value="TreeGrafter"/>
</dbReference>
<dbReference type="PRINTS" id="PR00237">
    <property type="entry name" value="GPCRRHODOPSN"/>
</dbReference>
<reference evidence="11" key="1">
    <citation type="journal article" date="2023" name="PLoS Negl. Trop. Dis.">
        <title>A genome sequence for Biomphalaria pfeifferi, the major vector snail for the human-infecting parasite Schistosoma mansoni.</title>
        <authorList>
            <person name="Bu L."/>
            <person name="Lu L."/>
            <person name="Laidemitt M.R."/>
            <person name="Zhang S.M."/>
            <person name="Mutuku M."/>
            <person name="Mkoji G."/>
            <person name="Steinauer M."/>
            <person name="Loker E.S."/>
        </authorList>
    </citation>
    <scope>NUCLEOTIDE SEQUENCE</scope>
    <source>
        <strain evidence="11">KasaAsao</strain>
    </source>
</reference>
<keyword evidence="6 8" id="KW-0675">Receptor</keyword>
<evidence type="ECO:0000256" key="9">
    <source>
        <dbReference type="SAM" id="Phobius"/>
    </source>
</evidence>
<evidence type="ECO:0000256" key="5">
    <source>
        <dbReference type="ARBA" id="ARBA00023136"/>
    </source>
</evidence>
<sequence>YMRTVTNYYLFNLSISDLLLLLMGLPMEIYLTWSQYPFPFGEGFCRFRFWASEVSSNVSVLTITAFTVERYMAICHPIRFPTH</sequence>
<dbReference type="PANTHER" id="PTHR24243">
    <property type="entry name" value="G-PROTEIN COUPLED RECEPTOR"/>
    <property type="match status" value="1"/>
</dbReference>
<evidence type="ECO:0000313" key="11">
    <source>
        <dbReference type="EMBL" id="KAK0046621.1"/>
    </source>
</evidence>
<keyword evidence="3 9" id="KW-1133">Transmembrane helix</keyword>
<evidence type="ECO:0000256" key="8">
    <source>
        <dbReference type="RuleBase" id="RU000688"/>
    </source>
</evidence>